<dbReference type="Proteomes" id="UP000886750">
    <property type="component" value="Unassembled WGS sequence"/>
</dbReference>
<dbReference type="NCBIfam" id="TIGR00665">
    <property type="entry name" value="DnaB"/>
    <property type="match status" value="1"/>
</dbReference>
<keyword evidence="2 12" id="KW-0639">Primosome</keyword>
<keyword evidence="8 12" id="KW-0238">DNA-binding</keyword>
<evidence type="ECO:0000256" key="6">
    <source>
        <dbReference type="ARBA" id="ARBA00022806"/>
    </source>
</evidence>
<dbReference type="InterPro" id="IPR007693">
    <property type="entry name" value="DNA_helicase_DnaB-like_N"/>
</dbReference>
<comment type="function">
    <text evidence="12">The main replicative DNA helicase, it participates in initiation and elongation during chromosome replication. Travels ahead of the DNA replisome, separating dsDNA into templates for DNA synthesis. A processive ATP-dependent 5'-3' DNA helicase it has DNA-dependent ATPase activity.</text>
</comment>
<feature type="compositionally biased region" description="Acidic residues" evidence="13">
    <location>
        <begin position="486"/>
        <end position="496"/>
    </location>
</feature>
<evidence type="ECO:0000256" key="11">
    <source>
        <dbReference type="NCBIfam" id="TIGR00665"/>
    </source>
</evidence>
<protein>
    <recommendedName>
        <fullName evidence="11 12">Replicative DNA helicase</fullName>
        <ecNumber evidence="11 12">5.6.2.3</ecNumber>
    </recommendedName>
</protein>
<dbReference type="InterPro" id="IPR016136">
    <property type="entry name" value="DNA_helicase_N/primase_C"/>
</dbReference>
<reference evidence="15" key="1">
    <citation type="journal article" date="2021" name="PeerJ">
        <title>Extensive microbial diversity within the chicken gut microbiome revealed by metagenomics and culture.</title>
        <authorList>
            <person name="Gilroy R."/>
            <person name="Ravi A."/>
            <person name="Getino M."/>
            <person name="Pursley I."/>
            <person name="Horton D.L."/>
            <person name="Alikhan N.F."/>
            <person name="Baker D."/>
            <person name="Gharbi K."/>
            <person name="Hall N."/>
            <person name="Watson M."/>
            <person name="Adriaenssens E.M."/>
            <person name="Foster-Nyarko E."/>
            <person name="Jarju S."/>
            <person name="Secka A."/>
            <person name="Antonio M."/>
            <person name="Oren A."/>
            <person name="Chaudhuri R.R."/>
            <person name="La Ragione R."/>
            <person name="Hildebrand F."/>
            <person name="Pallen M.J."/>
        </authorList>
    </citation>
    <scope>NUCLEOTIDE SEQUENCE</scope>
    <source>
        <strain evidence="15">1345</strain>
    </source>
</reference>
<keyword evidence="3 12" id="KW-0235">DNA replication</keyword>
<feature type="compositionally biased region" description="Acidic residues" evidence="13">
    <location>
        <begin position="468"/>
        <end position="479"/>
    </location>
</feature>
<dbReference type="PROSITE" id="PS51199">
    <property type="entry name" value="SF4_HELICASE"/>
    <property type="match status" value="1"/>
</dbReference>
<dbReference type="InterPro" id="IPR007692">
    <property type="entry name" value="DNA_helicase_DnaB"/>
</dbReference>
<dbReference type="GO" id="GO:0006269">
    <property type="term" value="P:DNA replication, synthesis of primer"/>
    <property type="evidence" value="ECO:0007669"/>
    <property type="project" value="UniProtKB-UniRule"/>
</dbReference>
<dbReference type="GO" id="GO:0005524">
    <property type="term" value="F:ATP binding"/>
    <property type="evidence" value="ECO:0007669"/>
    <property type="project" value="UniProtKB-UniRule"/>
</dbReference>
<feature type="domain" description="SF4 helicase" evidence="14">
    <location>
        <begin position="178"/>
        <end position="449"/>
    </location>
</feature>
<keyword evidence="6 12" id="KW-0347">Helicase</keyword>
<evidence type="ECO:0000313" key="16">
    <source>
        <dbReference type="Proteomes" id="UP000886750"/>
    </source>
</evidence>
<dbReference type="GO" id="GO:0016787">
    <property type="term" value="F:hydrolase activity"/>
    <property type="evidence" value="ECO:0007669"/>
    <property type="project" value="UniProtKB-KW"/>
</dbReference>
<comment type="caution">
    <text evidence="15">The sequence shown here is derived from an EMBL/GenBank/DDBJ whole genome shotgun (WGS) entry which is preliminary data.</text>
</comment>
<dbReference type="CDD" id="cd00984">
    <property type="entry name" value="DnaB_C"/>
    <property type="match status" value="1"/>
</dbReference>
<evidence type="ECO:0000313" key="15">
    <source>
        <dbReference type="EMBL" id="HIY96640.1"/>
    </source>
</evidence>
<proteinExistence type="inferred from homology"/>
<evidence type="ECO:0000256" key="1">
    <source>
        <dbReference type="ARBA" id="ARBA00008428"/>
    </source>
</evidence>
<dbReference type="PANTHER" id="PTHR30153:SF2">
    <property type="entry name" value="REPLICATIVE DNA HELICASE"/>
    <property type="match status" value="1"/>
</dbReference>
<dbReference type="Pfam" id="PF00772">
    <property type="entry name" value="DnaB"/>
    <property type="match status" value="1"/>
</dbReference>
<dbReference type="InterPro" id="IPR003593">
    <property type="entry name" value="AAA+_ATPase"/>
</dbReference>
<dbReference type="GO" id="GO:0043139">
    <property type="term" value="F:5'-3' DNA helicase activity"/>
    <property type="evidence" value="ECO:0007669"/>
    <property type="project" value="UniProtKB-EC"/>
</dbReference>
<keyword evidence="7 12" id="KW-0067">ATP-binding</keyword>
<sequence length="496" mass="55298">MAKTTNILPNTLEAEQALLGCLLIDIDTQTDILDKLTEEDFYQESHQLIIGAMKAVFNARKPVDLVTLADELENENSLEKAGGITYITDLAKITPSAANYKSYLEIVKRDSVNRRLIRASQKIIENAMEGSDASDSVAYAEKLVFDISKKMDTSSLVDMREDDSYDRVLNKFEVISTDKNALRGVNTGFTKLDKITNGLQKSDFIVLAARPGVGKTTIGMNIIEHAALVDNKVCAVFSLEMPRIQLAQRLLCSYSRVSMSKALAGELSQSDWKKLWKASADLKKAKIYIDDSSKITPAEILSKCRRLKSRKEGLDIIMIDYIQLMGSGERRSEENRQQEIATITRNLKIMAKELDVPVLALSQLRRISSKEEPQLSDLRESGAIEQDADMVMFIHRPDVAATEEEIKSGKIIKDAADLIIAKHRNGELGRVKLRFRGDQVRYVNPPPGFLPDDPMEGREEHAAPGESDAGEFDAYDDALDSFVPPDEGELIPPEEE</sequence>
<dbReference type="SUPFAM" id="SSF48024">
    <property type="entry name" value="N-terminal domain of DnaB helicase"/>
    <property type="match status" value="1"/>
</dbReference>
<gene>
    <name evidence="15" type="primary">dnaB</name>
    <name evidence="15" type="ORF">H9729_03030</name>
</gene>
<comment type="similarity">
    <text evidence="1 12">Belongs to the helicase family. DnaB subfamily.</text>
</comment>
<keyword evidence="5 12" id="KW-0378">Hydrolase</keyword>
<keyword evidence="4 12" id="KW-0547">Nucleotide-binding</keyword>
<evidence type="ECO:0000256" key="4">
    <source>
        <dbReference type="ARBA" id="ARBA00022741"/>
    </source>
</evidence>
<evidence type="ECO:0000256" key="9">
    <source>
        <dbReference type="ARBA" id="ARBA00023235"/>
    </source>
</evidence>
<dbReference type="EMBL" id="DXCQ01000028">
    <property type="protein sequence ID" value="HIY96640.1"/>
    <property type="molecule type" value="Genomic_DNA"/>
</dbReference>
<evidence type="ECO:0000256" key="5">
    <source>
        <dbReference type="ARBA" id="ARBA00022801"/>
    </source>
</evidence>
<evidence type="ECO:0000256" key="3">
    <source>
        <dbReference type="ARBA" id="ARBA00022705"/>
    </source>
</evidence>
<reference evidence="15" key="2">
    <citation type="submission" date="2021-04" db="EMBL/GenBank/DDBJ databases">
        <authorList>
            <person name="Gilroy R."/>
        </authorList>
    </citation>
    <scope>NUCLEOTIDE SEQUENCE</scope>
    <source>
        <strain evidence="15">1345</strain>
    </source>
</reference>
<dbReference type="SMART" id="SM00382">
    <property type="entry name" value="AAA"/>
    <property type="match status" value="1"/>
</dbReference>
<dbReference type="Gene3D" id="3.40.50.300">
    <property type="entry name" value="P-loop containing nucleotide triphosphate hydrolases"/>
    <property type="match status" value="1"/>
</dbReference>
<dbReference type="GO" id="GO:1990077">
    <property type="term" value="C:primosome complex"/>
    <property type="evidence" value="ECO:0007669"/>
    <property type="project" value="UniProtKB-UniRule"/>
</dbReference>
<name>A0A9D1ZVN7_9FIRM</name>
<evidence type="ECO:0000259" key="14">
    <source>
        <dbReference type="PROSITE" id="PS51199"/>
    </source>
</evidence>
<dbReference type="Pfam" id="PF03796">
    <property type="entry name" value="DnaB_C"/>
    <property type="match status" value="1"/>
</dbReference>
<keyword evidence="9" id="KW-0413">Isomerase</keyword>
<evidence type="ECO:0000256" key="7">
    <source>
        <dbReference type="ARBA" id="ARBA00022840"/>
    </source>
</evidence>
<dbReference type="InterPro" id="IPR007694">
    <property type="entry name" value="DNA_helicase_DnaB-like_C"/>
</dbReference>
<evidence type="ECO:0000256" key="13">
    <source>
        <dbReference type="SAM" id="MobiDB-lite"/>
    </source>
</evidence>
<dbReference type="InterPro" id="IPR036185">
    <property type="entry name" value="DNA_heli_DnaB-like_N_sf"/>
</dbReference>
<dbReference type="EC" id="5.6.2.3" evidence="11 12"/>
<accession>A0A9D1ZVN7</accession>
<dbReference type="Gene3D" id="1.10.860.10">
    <property type="entry name" value="DNAb Helicase, Chain A"/>
    <property type="match status" value="1"/>
</dbReference>
<evidence type="ECO:0000256" key="8">
    <source>
        <dbReference type="ARBA" id="ARBA00023125"/>
    </source>
</evidence>
<dbReference type="InterPro" id="IPR027417">
    <property type="entry name" value="P-loop_NTPase"/>
</dbReference>
<evidence type="ECO:0000256" key="10">
    <source>
        <dbReference type="ARBA" id="ARBA00048954"/>
    </source>
</evidence>
<evidence type="ECO:0000256" key="12">
    <source>
        <dbReference type="RuleBase" id="RU362085"/>
    </source>
</evidence>
<dbReference type="SUPFAM" id="SSF52540">
    <property type="entry name" value="P-loop containing nucleoside triphosphate hydrolases"/>
    <property type="match status" value="1"/>
</dbReference>
<dbReference type="GO" id="GO:0005829">
    <property type="term" value="C:cytosol"/>
    <property type="evidence" value="ECO:0007669"/>
    <property type="project" value="TreeGrafter"/>
</dbReference>
<dbReference type="GO" id="GO:0003677">
    <property type="term" value="F:DNA binding"/>
    <property type="evidence" value="ECO:0007669"/>
    <property type="project" value="UniProtKB-UniRule"/>
</dbReference>
<evidence type="ECO:0000256" key="2">
    <source>
        <dbReference type="ARBA" id="ARBA00022515"/>
    </source>
</evidence>
<dbReference type="AlphaFoldDB" id="A0A9D1ZVN7"/>
<dbReference type="PANTHER" id="PTHR30153">
    <property type="entry name" value="REPLICATIVE DNA HELICASE DNAB"/>
    <property type="match status" value="1"/>
</dbReference>
<comment type="catalytic activity">
    <reaction evidence="10 12">
        <text>ATP + H2O = ADP + phosphate + H(+)</text>
        <dbReference type="Rhea" id="RHEA:13065"/>
        <dbReference type="ChEBI" id="CHEBI:15377"/>
        <dbReference type="ChEBI" id="CHEBI:15378"/>
        <dbReference type="ChEBI" id="CHEBI:30616"/>
        <dbReference type="ChEBI" id="CHEBI:43474"/>
        <dbReference type="ChEBI" id="CHEBI:456216"/>
        <dbReference type="EC" id="5.6.2.3"/>
    </reaction>
</comment>
<organism evidence="15 16">
    <name type="scientific">Candidatus Borkfalkia excrementigallinarum</name>
    <dbReference type="NCBI Taxonomy" id="2838506"/>
    <lineage>
        <taxon>Bacteria</taxon>
        <taxon>Bacillati</taxon>
        <taxon>Bacillota</taxon>
        <taxon>Clostridia</taxon>
        <taxon>Christensenellales</taxon>
        <taxon>Christensenellaceae</taxon>
        <taxon>Candidatus Borkfalkia</taxon>
    </lineage>
</organism>
<feature type="region of interest" description="Disordered" evidence="13">
    <location>
        <begin position="444"/>
        <end position="496"/>
    </location>
</feature>